<proteinExistence type="predicted"/>
<dbReference type="EMBL" id="JAMKOV010000118">
    <property type="protein sequence ID" value="KAI8033589.1"/>
    <property type="molecule type" value="Genomic_DNA"/>
</dbReference>
<name>A0A9Q0BJD4_9MUSC</name>
<protein>
    <submittedName>
        <fullName evidence="1">Uncharacterized protein</fullName>
    </submittedName>
</protein>
<gene>
    <name evidence="1" type="ORF">M5D96_013639</name>
</gene>
<keyword evidence="2" id="KW-1185">Reference proteome</keyword>
<dbReference type="AlphaFoldDB" id="A0A9Q0BJD4"/>
<dbReference type="Proteomes" id="UP001059596">
    <property type="component" value="Unassembled WGS sequence"/>
</dbReference>
<evidence type="ECO:0000313" key="1">
    <source>
        <dbReference type="EMBL" id="KAI8033589.1"/>
    </source>
</evidence>
<comment type="caution">
    <text evidence="1">The sequence shown here is derived from an EMBL/GenBank/DDBJ whole genome shotgun (WGS) entry which is preliminary data.</text>
</comment>
<accession>A0A9Q0BJD4</accession>
<organism evidence="1 2">
    <name type="scientific">Drosophila gunungcola</name>
    <name type="common">fruit fly</name>
    <dbReference type="NCBI Taxonomy" id="103775"/>
    <lineage>
        <taxon>Eukaryota</taxon>
        <taxon>Metazoa</taxon>
        <taxon>Ecdysozoa</taxon>
        <taxon>Arthropoda</taxon>
        <taxon>Hexapoda</taxon>
        <taxon>Insecta</taxon>
        <taxon>Pterygota</taxon>
        <taxon>Neoptera</taxon>
        <taxon>Endopterygota</taxon>
        <taxon>Diptera</taxon>
        <taxon>Brachycera</taxon>
        <taxon>Muscomorpha</taxon>
        <taxon>Ephydroidea</taxon>
        <taxon>Drosophilidae</taxon>
        <taxon>Drosophila</taxon>
        <taxon>Sophophora</taxon>
    </lineage>
</organism>
<sequence>MKWNHVEVSCSISLLFLVLQREKDHLNRNI</sequence>
<reference evidence="1" key="1">
    <citation type="journal article" date="2023" name="Genome Biol. Evol.">
        <title>Long-read-based Genome Assembly of Drosophila gunungcola Reveals Fewer Chemosensory Genes in Flower-breeding Species.</title>
        <authorList>
            <person name="Negi A."/>
            <person name="Liao B.Y."/>
            <person name="Yeh S.D."/>
        </authorList>
    </citation>
    <scope>NUCLEOTIDE SEQUENCE</scope>
    <source>
        <strain evidence="1">Sukarami</strain>
    </source>
</reference>
<evidence type="ECO:0000313" key="2">
    <source>
        <dbReference type="Proteomes" id="UP001059596"/>
    </source>
</evidence>